<feature type="compositionally biased region" description="Basic and acidic residues" evidence="1">
    <location>
        <begin position="88"/>
        <end position="99"/>
    </location>
</feature>
<dbReference type="Gene3D" id="3.40.50.11500">
    <property type="match status" value="1"/>
</dbReference>
<sequence length="931" mass="105571">MDDDNTSKSNLPPGRFKNIRQKFEMGSPPQDEENNYAVINDKESNNDIVVAPKPVPRQAPTLKQKPSIKGQKPHFDEKGTPPIIIPRTKRDSFVKKEHLNNSSDDLGTVKNLNSDIESSENNESSAGRTHRRGLSDCSTGQHSFEDDVKPEIFRNQRCSSGNIESDSSDGSGDGALVSKRLRVFQTPTPSKKPEIAPRPASMIGFTSSLPRKKVARNLSIKETSSSASPSKNRPLHNASPTFLKLSQDDNIYKDKNKEKDNADNEDKVPKPPPKPPNLPVGAPPKKPPRTYKHDEFLKNKDSTVFKDNELYESSENFIKKPITKAEVKETPKRPPRPPPPRPPIPRDDLDALNGVEVYVDEEGYAVPYKFVVKDPNFNIQSHKETTKQFDLLEKIQDLKRRFGDPHAKTNSTRSSHHEPKLSRGKVNLVRQKINQSYAMLQKHTKKLPDAPYLDGTLPDMESADGDSLVDESEIKKRLDYCNSVKARTSERIKKSLRVLDKIYPQLFEYVLSVGLRLNVEQKTYEPYIIYKFPEIVDSNLSIPHFCFPDAEVYQPQEGMTSDTYCFVLTNFDGARVYGYCRRIWPFGPRLLPEVICIISPIEAINMYNALLNEMEASRMKSPEAMQELMASSFGRPLPSPGKAVQIRTMNYIGEVDTIELRRPMDSRLEGVNLDCLLSTLGVEKLIWIFSTLLVERSVILCARNLSLLCSTVHALVALLYPFQWQHTYIPVLPSKMLEVVCSPTPYIVGVLYSYLPKIKNMQMEEVVILDLDRKHFVSNIGDESSILPKKIQKALKSALDICRNDFDSDGSKNLMISEAFIRLFVELVGHIGNHVTTQQDGEKIFQREQFIRSVNSKSIRKFLEWFTETQMFDVFKHSLIDISGSLELFLTRVFEHTSDNSGVKSNVKDFGKKMRNFGKALKTKFAPDSSL</sequence>
<name>A0A812C589_ACAPH</name>
<feature type="region of interest" description="Disordered" evidence="1">
    <location>
        <begin position="1"/>
        <end position="299"/>
    </location>
</feature>
<dbReference type="Pfam" id="PF03455">
    <property type="entry name" value="dDENN"/>
    <property type="match status" value="1"/>
</dbReference>
<feature type="compositionally biased region" description="Basic and acidic residues" evidence="1">
    <location>
        <begin position="143"/>
        <end position="154"/>
    </location>
</feature>
<dbReference type="Gene3D" id="3.30.450.200">
    <property type="match status" value="1"/>
</dbReference>
<dbReference type="Proteomes" id="UP000597762">
    <property type="component" value="Unassembled WGS sequence"/>
</dbReference>
<keyword evidence="4" id="KW-1185">Reference proteome</keyword>
<feature type="region of interest" description="Disordered" evidence="1">
    <location>
        <begin position="403"/>
        <end position="422"/>
    </location>
</feature>
<dbReference type="PROSITE" id="PS50211">
    <property type="entry name" value="DENN"/>
    <property type="match status" value="1"/>
</dbReference>
<dbReference type="SMART" id="SM00799">
    <property type="entry name" value="DENN"/>
    <property type="match status" value="1"/>
</dbReference>
<dbReference type="PANTHER" id="PTHR15288:SF0">
    <property type="entry name" value="UDENN DOMAIN-CONTAINING PROTEIN"/>
    <property type="match status" value="1"/>
</dbReference>
<proteinExistence type="predicted"/>
<feature type="compositionally biased region" description="Pro residues" evidence="1">
    <location>
        <begin position="270"/>
        <end position="285"/>
    </location>
</feature>
<dbReference type="InterPro" id="IPR005113">
    <property type="entry name" value="uDENN_dom"/>
</dbReference>
<feature type="compositionally biased region" description="Basic and acidic residues" evidence="1">
    <location>
        <begin position="323"/>
        <end position="332"/>
    </location>
</feature>
<dbReference type="AlphaFoldDB" id="A0A812C589"/>
<feature type="region of interest" description="Disordered" evidence="1">
    <location>
        <begin position="321"/>
        <end position="349"/>
    </location>
</feature>
<comment type="caution">
    <text evidence="3">The sequence shown here is derived from an EMBL/GenBank/DDBJ whole genome shotgun (WGS) entry which is preliminary data.</text>
</comment>
<evidence type="ECO:0000259" key="2">
    <source>
        <dbReference type="PROSITE" id="PS50211"/>
    </source>
</evidence>
<feature type="domain" description="UDENN" evidence="2">
    <location>
        <begin position="508"/>
        <end position="887"/>
    </location>
</feature>
<feature type="compositionally biased region" description="Low complexity" evidence="1">
    <location>
        <begin position="113"/>
        <end position="125"/>
    </location>
</feature>
<dbReference type="InterPro" id="IPR037516">
    <property type="entry name" value="Tripartite_DENN"/>
</dbReference>
<dbReference type="EMBL" id="CAHIKZ030001053">
    <property type="protein sequence ID" value="CAE1250863.1"/>
    <property type="molecule type" value="Genomic_DNA"/>
</dbReference>
<evidence type="ECO:0000313" key="4">
    <source>
        <dbReference type="Proteomes" id="UP000597762"/>
    </source>
</evidence>
<protein>
    <submittedName>
        <fullName evidence="3">DENND2</fullName>
    </submittedName>
</protein>
<gene>
    <name evidence="3" type="ORF">SPHA_27297</name>
</gene>
<dbReference type="Pfam" id="PF02141">
    <property type="entry name" value="DENN"/>
    <property type="match status" value="1"/>
</dbReference>
<evidence type="ECO:0000313" key="3">
    <source>
        <dbReference type="EMBL" id="CAE1250863.1"/>
    </source>
</evidence>
<dbReference type="InterPro" id="IPR043153">
    <property type="entry name" value="DENN_C"/>
</dbReference>
<dbReference type="SMART" id="SM00801">
    <property type="entry name" value="dDENN"/>
    <property type="match status" value="1"/>
</dbReference>
<dbReference type="OrthoDB" id="10266080at2759"/>
<dbReference type="PANTHER" id="PTHR15288">
    <property type="entry name" value="DENN DOMAIN-CONTAINING PROTEIN 2"/>
    <property type="match status" value="1"/>
</dbReference>
<dbReference type="FunFam" id="3.40.50.11500:FF:000004">
    <property type="entry name" value="DENN domain-containing protein 2C isoform X1"/>
    <property type="match status" value="1"/>
</dbReference>
<feature type="compositionally biased region" description="Polar residues" evidence="1">
    <location>
        <begin position="220"/>
        <end position="231"/>
    </location>
</feature>
<feature type="compositionally biased region" description="Basic and acidic residues" evidence="1">
    <location>
        <begin position="246"/>
        <end position="269"/>
    </location>
</feature>
<dbReference type="InterPro" id="IPR001194">
    <property type="entry name" value="cDENN_dom"/>
</dbReference>
<dbReference type="Pfam" id="PF03456">
    <property type="entry name" value="uDENN"/>
    <property type="match status" value="1"/>
</dbReference>
<accession>A0A812C589</accession>
<dbReference type="InterPro" id="IPR005112">
    <property type="entry name" value="dDENN_dom"/>
</dbReference>
<evidence type="ECO:0000256" key="1">
    <source>
        <dbReference type="SAM" id="MobiDB-lite"/>
    </source>
</evidence>
<dbReference type="InterPro" id="IPR051942">
    <property type="entry name" value="DENN_domain_containing_2"/>
</dbReference>
<dbReference type="SMART" id="SM00800">
    <property type="entry name" value="uDENN"/>
    <property type="match status" value="1"/>
</dbReference>
<organism evidence="3 4">
    <name type="scientific">Acanthosepion pharaonis</name>
    <name type="common">Pharaoh cuttlefish</name>
    <name type="synonym">Sepia pharaonis</name>
    <dbReference type="NCBI Taxonomy" id="158019"/>
    <lineage>
        <taxon>Eukaryota</taxon>
        <taxon>Metazoa</taxon>
        <taxon>Spiralia</taxon>
        <taxon>Lophotrochozoa</taxon>
        <taxon>Mollusca</taxon>
        <taxon>Cephalopoda</taxon>
        <taxon>Coleoidea</taxon>
        <taxon>Decapodiformes</taxon>
        <taxon>Sepiida</taxon>
        <taxon>Sepiina</taxon>
        <taxon>Sepiidae</taxon>
        <taxon>Acanthosepion</taxon>
    </lineage>
</organism>
<reference evidence="3" key="1">
    <citation type="submission" date="2021-01" db="EMBL/GenBank/DDBJ databases">
        <authorList>
            <person name="Li R."/>
            <person name="Bekaert M."/>
        </authorList>
    </citation>
    <scope>NUCLEOTIDE SEQUENCE</scope>
    <source>
        <strain evidence="3">Farmed</strain>
    </source>
</reference>